<dbReference type="InterPro" id="IPR056884">
    <property type="entry name" value="NPHP3-like_N"/>
</dbReference>
<dbReference type="Pfam" id="PF17107">
    <property type="entry name" value="SesA"/>
    <property type="match status" value="1"/>
</dbReference>
<gene>
    <name evidence="5" type="ORF">SAPIO_CDS1631</name>
</gene>
<evidence type="ECO:0000313" key="6">
    <source>
        <dbReference type="Proteomes" id="UP000028545"/>
    </source>
</evidence>
<dbReference type="PANTHER" id="PTHR10039">
    <property type="entry name" value="AMELOGENIN"/>
    <property type="match status" value="1"/>
</dbReference>
<feature type="domain" description="DUF7791" evidence="4">
    <location>
        <begin position="649"/>
        <end position="746"/>
    </location>
</feature>
<dbReference type="KEGG" id="sapo:SAPIO_CDS1631"/>
<dbReference type="InterPro" id="IPR027417">
    <property type="entry name" value="P-loop_NTPase"/>
</dbReference>
<organism evidence="5 6">
    <name type="scientific">Pseudallescheria apiosperma</name>
    <name type="common">Scedosporium apiospermum</name>
    <dbReference type="NCBI Taxonomy" id="563466"/>
    <lineage>
        <taxon>Eukaryota</taxon>
        <taxon>Fungi</taxon>
        <taxon>Dikarya</taxon>
        <taxon>Ascomycota</taxon>
        <taxon>Pezizomycotina</taxon>
        <taxon>Sordariomycetes</taxon>
        <taxon>Hypocreomycetidae</taxon>
        <taxon>Microascales</taxon>
        <taxon>Microascaceae</taxon>
        <taxon>Scedosporium</taxon>
    </lineage>
</organism>
<dbReference type="PANTHER" id="PTHR10039:SF5">
    <property type="entry name" value="NACHT DOMAIN-CONTAINING PROTEIN"/>
    <property type="match status" value="1"/>
</dbReference>
<dbReference type="Pfam" id="PF24883">
    <property type="entry name" value="NPHP3_N"/>
    <property type="match status" value="1"/>
</dbReference>
<keyword evidence="6" id="KW-1185">Reference proteome</keyword>
<dbReference type="InterPro" id="IPR031352">
    <property type="entry name" value="SesA"/>
</dbReference>
<accession>A0A084GEQ4</accession>
<dbReference type="RefSeq" id="XP_016645615.1">
    <property type="nucleotide sequence ID" value="XM_016784858.1"/>
</dbReference>
<reference evidence="5 6" key="1">
    <citation type="journal article" date="2014" name="Genome Announc.">
        <title>Draft genome sequence of the pathogenic fungus Scedosporium apiospermum.</title>
        <authorList>
            <person name="Vandeputte P."/>
            <person name="Ghamrawi S."/>
            <person name="Rechenmann M."/>
            <person name="Iltis A."/>
            <person name="Giraud S."/>
            <person name="Fleury M."/>
            <person name="Thornton C."/>
            <person name="Delhaes L."/>
            <person name="Meyer W."/>
            <person name="Papon N."/>
            <person name="Bouchara J.P."/>
        </authorList>
    </citation>
    <scope>NUCLEOTIDE SEQUENCE [LARGE SCALE GENOMIC DNA]</scope>
    <source>
        <strain evidence="5 6">IHEM 14462</strain>
    </source>
</reference>
<sequence length="1055" mass="118639">MDPVSAVGLASSIITFVDFSWKLIAGSLEIYRSLDGSLQENARLEDVIDDLDSIAEDLEKTTSGRTKSERAIRRLAEDCRSDAKVLLDILKQLKVPKRSIWKSVYAKWRALRKREEVRDLKERLQEYRGEILINLTLLLRDGQSEICSQINAISNDSSELKTEFSAQLHNLQSDLIAAIQSNAPSTLDAPPTHDSPPSDHLEQNQETLAEIGRILQDMQSLTRTIPLHHRVLRQLIYNDMRLRQAQIPLAGEDTCKWLLEDGYDTEGQEDDSSFVSLNSENAFYNGRAPKPLSIDPEPGPDSVIEQAFVSPPATEAGSGIPRLDPDASHCKAEIESRRDAREVFCSWLNSGKDIFHISGKAGSGKSTLMKFVSQHETTRRELEKWAAPKTLVVAQFYFYSAGTYLQSTLQGLYRSLLFEVLRRCPEMIPVVFPKQWARLQKGPGDRLVESLDFSDEDIKVGFENLTSYAGQDIYKFCFFIDGLDEYHGNVLAREELALKLKRWTERGDIKICVSSRPQREYLELLASPAHQPLHLHLLNRGDIYTYCQNRLSNDREIVKTGEKHDDLLVDISGNCQGVFLWAYLVVDILLAAIRQGDSRKILRQKLEEVPMELGDLYDQLRKSATPSRIDRIRANKMLFLAAQNPFPGSLSAMAFSWLDSGELEDRNFPIHPLREPYTREETIKRLALVKKQIYSLTKGLLEVVPEIDWEHIGTGGSFFHFFPHDGQPDERVLFFHRTARDYILDRCNSDAEMRELASGFRPADIYGRIGLAEIVLSIYVCSHTSVLTYTVSSCLRSLDMTFGEQVSPLYDDFRVTLEARVASDTLYCRSCPDLPIHYLFGLHENDFLTRSGSRVSFVALAAYSGLTGYVVREVVSNPALKRTVDDLNLLVPALHGSSLDLAWALVNLGCDLDDSVMHWSDGPEAAPTGVQWPVWLVALVIIASVAGAYYDLLRLESLDALRPLTTVLVRHASRVKGSFSISGNPHGSVVPNEVSSEDFTDILDEEGRADEARTEELVSRILALCPSGSPRASWQSYRVDALRLRNYGSHVGGHG</sequence>
<evidence type="ECO:0000259" key="3">
    <source>
        <dbReference type="Pfam" id="PF24883"/>
    </source>
</evidence>
<dbReference type="Proteomes" id="UP000028545">
    <property type="component" value="Unassembled WGS sequence"/>
</dbReference>
<dbReference type="GeneID" id="27720703"/>
<evidence type="ECO:0000259" key="2">
    <source>
        <dbReference type="Pfam" id="PF17107"/>
    </source>
</evidence>
<dbReference type="InterPro" id="IPR056693">
    <property type="entry name" value="DUF7791"/>
</dbReference>
<evidence type="ECO:0000256" key="1">
    <source>
        <dbReference type="ARBA" id="ARBA00022737"/>
    </source>
</evidence>
<evidence type="ECO:0000259" key="4">
    <source>
        <dbReference type="Pfam" id="PF25053"/>
    </source>
</evidence>
<dbReference type="VEuPathDB" id="FungiDB:SAPIO_CDS1631"/>
<proteinExistence type="predicted"/>
<dbReference type="HOGENOM" id="CLU_002341_5_0_1"/>
<dbReference type="AlphaFoldDB" id="A0A084GEQ4"/>
<evidence type="ECO:0000313" key="5">
    <source>
        <dbReference type="EMBL" id="KEZ45816.1"/>
    </source>
</evidence>
<dbReference type="Pfam" id="PF25053">
    <property type="entry name" value="DUF7791"/>
    <property type="match status" value="1"/>
</dbReference>
<dbReference type="OrthoDB" id="443402at2759"/>
<dbReference type="Gene3D" id="3.40.50.300">
    <property type="entry name" value="P-loop containing nucleotide triphosphate hydrolases"/>
    <property type="match status" value="1"/>
</dbReference>
<dbReference type="EMBL" id="JOWA01000066">
    <property type="protein sequence ID" value="KEZ45816.1"/>
    <property type="molecule type" value="Genomic_DNA"/>
</dbReference>
<name>A0A084GEQ4_PSEDA</name>
<protein>
    <submittedName>
        <fullName evidence="5">Uncharacterized protein</fullName>
    </submittedName>
</protein>
<dbReference type="SUPFAM" id="SSF52540">
    <property type="entry name" value="P-loop containing nucleoside triphosphate hydrolases"/>
    <property type="match status" value="1"/>
</dbReference>
<feature type="domain" description="NACHT-NTPase and P-loop NTPases N-terminal" evidence="2">
    <location>
        <begin position="11"/>
        <end position="127"/>
    </location>
</feature>
<dbReference type="OMA" id="FAWMVDE"/>
<feature type="domain" description="Nephrocystin 3-like N-terminal" evidence="3">
    <location>
        <begin position="342"/>
        <end position="516"/>
    </location>
</feature>
<keyword evidence="1" id="KW-0677">Repeat</keyword>
<comment type="caution">
    <text evidence="5">The sequence shown here is derived from an EMBL/GenBank/DDBJ whole genome shotgun (WGS) entry which is preliminary data.</text>
</comment>